<comment type="caution">
    <text evidence="1">The sequence shown here is derived from an EMBL/GenBank/DDBJ whole genome shotgun (WGS) entry which is preliminary data.</text>
</comment>
<name>A0ABR3V014_9PEZI</name>
<gene>
    <name evidence="1" type="ORF">VTK73DRAFT_6112</name>
</gene>
<dbReference type="Proteomes" id="UP001586593">
    <property type="component" value="Unassembled WGS sequence"/>
</dbReference>
<dbReference type="EMBL" id="JAZHXJ010003429">
    <property type="protein sequence ID" value="KAL1835175.1"/>
    <property type="molecule type" value="Genomic_DNA"/>
</dbReference>
<evidence type="ECO:0000313" key="2">
    <source>
        <dbReference type="Proteomes" id="UP001586593"/>
    </source>
</evidence>
<accession>A0ABR3V014</accession>
<keyword evidence="2" id="KW-1185">Reference proteome</keyword>
<sequence>MAAFQALYELVEEDRDFQRIVFQGLTTDEKIKFGVHTTEELDFVGYDLGLPLHDLVARKRWVTPISRGFAPDEPRYLYNLFGRRGEYCADDEFLWAALQPALQLVSHVLSINHPFWLAALDVMSRVPVDPSRNRYGAVGDPMVAIWRDLAQPTLPNERAFFQSIGFDARRAAAHFLQERLVLDIACSFRDPFSKAPSSHWGMTGYEHYEDPRRRTVAVHISADMLWPLLVPTFTQAEKASVSLMVASTLLHELSVGFFPS</sequence>
<reference evidence="1 2" key="1">
    <citation type="journal article" date="2024" name="Commun. Biol.">
        <title>Comparative genomic analysis of thermophilic fungi reveals convergent evolutionary adaptations and gene losses.</title>
        <authorList>
            <person name="Steindorff A.S."/>
            <person name="Aguilar-Pontes M.V."/>
            <person name="Robinson A.J."/>
            <person name="Andreopoulos B."/>
            <person name="LaButti K."/>
            <person name="Kuo A."/>
            <person name="Mondo S."/>
            <person name="Riley R."/>
            <person name="Otillar R."/>
            <person name="Haridas S."/>
            <person name="Lipzen A."/>
            <person name="Grimwood J."/>
            <person name="Schmutz J."/>
            <person name="Clum A."/>
            <person name="Reid I.D."/>
            <person name="Moisan M.C."/>
            <person name="Butler G."/>
            <person name="Nguyen T.T.M."/>
            <person name="Dewar K."/>
            <person name="Conant G."/>
            <person name="Drula E."/>
            <person name="Henrissat B."/>
            <person name="Hansel C."/>
            <person name="Singer S."/>
            <person name="Hutchinson M.I."/>
            <person name="de Vries R.P."/>
            <person name="Natvig D.O."/>
            <person name="Powell A.J."/>
            <person name="Tsang A."/>
            <person name="Grigoriev I.V."/>
        </authorList>
    </citation>
    <scope>NUCLEOTIDE SEQUENCE [LARGE SCALE GENOMIC DNA]</scope>
    <source>
        <strain evidence="1 2">ATCC 24622</strain>
    </source>
</reference>
<protein>
    <submittedName>
        <fullName evidence="1">Uncharacterized protein</fullName>
    </submittedName>
</protein>
<evidence type="ECO:0000313" key="1">
    <source>
        <dbReference type="EMBL" id="KAL1835175.1"/>
    </source>
</evidence>
<proteinExistence type="predicted"/>
<organism evidence="1 2">
    <name type="scientific">Phialemonium thermophilum</name>
    <dbReference type="NCBI Taxonomy" id="223376"/>
    <lineage>
        <taxon>Eukaryota</taxon>
        <taxon>Fungi</taxon>
        <taxon>Dikarya</taxon>
        <taxon>Ascomycota</taxon>
        <taxon>Pezizomycotina</taxon>
        <taxon>Sordariomycetes</taxon>
        <taxon>Sordariomycetidae</taxon>
        <taxon>Cephalothecales</taxon>
        <taxon>Cephalothecaceae</taxon>
        <taxon>Phialemonium</taxon>
    </lineage>
</organism>